<dbReference type="InterPro" id="IPR003879">
    <property type="entry name" value="Butyrophylin_SPRY"/>
</dbReference>
<dbReference type="SUPFAM" id="SSF49899">
    <property type="entry name" value="Concanavalin A-like lectins/glucanases"/>
    <property type="match status" value="1"/>
</dbReference>
<dbReference type="PROSITE" id="PS50188">
    <property type="entry name" value="B302_SPRY"/>
    <property type="match status" value="1"/>
</dbReference>
<dbReference type="InterPro" id="IPR006574">
    <property type="entry name" value="PRY"/>
</dbReference>
<accession>A0A7K7LJP9</accession>
<keyword evidence="3" id="KW-1185">Reference proteome</keyword>
<evidence type="ECO:0000313" key="2">
    <source>
        <dbReference type="EMBL" id="NWZ30876.1"/>
    </source>
</evidence>
<feature type="domain" description="B30.2/SPRY" evidence="1">
    <location>
        <begin position="1"/>
        <end position="114"/>
    </location>
</feature>
<sequence>AVKVTLDPDTAHPELVVSQDNCSVRWESEGQQVPDKPERFDNRYCVLGHEEFIEGRHCWLVEGEGERGEYSCWAVGVARASVKRKGWIDMSPEGGIWAVQYYEGHLTSLTSPPT</sequence>
<dbReference type="InterPro" id="IPR043136">
    <property type="entry name" value="B30.2/SPRY_sf"/>
</dbReference>
<protein>
    <submittedName>
        <fullName evidence="2">BT1A1 protein</fullName>
    </submittedName>
</protein>
<dbReference type="InterPro" id="IPR013320">
    <property type="entry name" value="ConA-like_dom_sf"/>
</dbReference>
<reference evidence="2 3" key="1">
    <citation type="submission" date="2019-09" db="EMBL/GenBank/DDBJ databases">
        <title>Bird 10,000 Genomes (B10K) Project - Family phase.</title>
        <authorList>
            <person name="Zhang G."/>
        </authorList>
    </citation>
    <scope>NUCLEOTIDE SEQUENCE [LARGE SCALE GENOMIC DNA]</scope>
    <source>
        <strain evidence="2">OUT-0051</strain>
        <tissue evidence="2">Kidney</tissue>
    </source>
</reference>
<evidence type="ECO:0000259" key="1">
    <source>
        <dbReference type="PROSITE" id="PS50188"/>
    </source>
</evidence>
<dbReference type="AlphaFoldDB" id="A0A7K7LJP9"/>
<dbReference type="Gene3D" id="2.60.120.920">
    <property type="match status" value="1"/>
</dbReference>
<feature type="non-terminal residue" evidence="2">
    <location>
        <position position="1"/>
    </location>
</feature>
<feature type="non-terminal residue" evidence="2">
    <location>
        <position position="114"/>
    </location>
</feature>
<dbReference type="PRINTS" id="PR01407">
    <property type="entry name" value="BUTYPHLNCDUF"/>
</dbReference>
<name>A0A7K7LJP9_9AVES</name>
<dbReference type="Pfam" id="PF13765">
    <property type="entry name" value="PRY"/>
    <property type="match status" value="1"/>
</dbReference>
<dbReference type="EMBL" id="VZSO01009015">
    <property type="protein sequence ID" value="NWZ30876.1"/>
    <property type="molecule type" value="Genomic_DNA"/>
</dbReference>
<dbReference type="InterPro" id="IPR050143">
    <property type="entry name" value="TRIM/RBCC"/>
</dbReference>
<organism evidence="2 3">
    <name type="scientific">Asarcornis scutulata</name>
    <dbReference type="NCBI Taxonomy" id="75869"/>
    <lineage>
        <taxon>Eukaryota</taxon>
        <taxon>Metazoa</taxon>
        <taxon>Chordata</taxon>
        <taxon>Craniata</taxon>
        <taxon>Vertebrata</taxon>
        <taxon>Euteleostomi</taxon>
        <taxon>Archelosauria</taxon>
        <taxon>Archosauria</taxon>
        <taxon>Dinosauria</taxon>
        <taxon>Saurischia</taxon>
        <taxon>Theropoda</taxon>
        <taxon>Coelurosauria</taxon>
        <taxon>Aves</taxon>
        <taxon>Neognathae</taxon>
        <taxon>Galloanserae</taxon>
        <taxon>Anseriformes</taxon>
        <taxon>Anatidae</taxon>
        <taxon>Anatinae</taxon>
        <taxon>Asarcornis</taxon>
    </lineage>
</organism>
<dbReference type="SMART" id="SM00589">
    <property type="entry name" value="PRY"/>
    <property type="match status" value="1"/>
</dbReference>
<dbReference type="PANTHER" id="PTHR24103">
    <property type="entry name" value="E3 UBIQUITIN-PROTEIN LIGASE TRIM"/>
    <property type="match status" value="1"/>
</dbReference>
<gene>
    <name evidence="2" type="primary">Btn1a1_6</name>
    <name evidence="2" type="ORF">ASASCU_R16031</name>
</gene>
<dbReference type="InterPro" id="IPR001870">
    <property type="entry name" value="B30.2/SPRY"/>
</dbReference>
<evidence type="ECO:0000313" key="3">
    <source>
        <dbReference type="Proteomes" id="UP000525565"/>
    </source>
</evidence>
<comment type="caution">
    <text evidence="2">The sequence shown here is derived from an EMBL/GenBank/DDBJ whole genome shotgun (WGS) entry which is preliminary data.</text>
</comment>
<proteinExistence type="predicted"/>
<dbReference type="Proteomes" id="UP000525565">
    <property type="component" value="Unassembled WGS sequence"/>
</dbReference>